<keyword evidence="4 5" id="KW-0472">Membrane</keyword>
<dbReference type="InterPro" id="IPR006214">
    <property type="entry name" value="Bax_inhibitor_1-related"/>
</dbReference>
<dbReference type="PANTHER" id="PTHR23291:SF47">
    <property type="entry name" value="TRANSMEMBRANE BAX INHIBITOR MOTIF CONTAINING 7"/>
    <property type="match status" value="1"/>
</dbReference>
<comment type="subcellular location">
    <subcellularLocation>
        <location evidence="1">Membrane</location>
        <topology evidence="1">Multi-pass membrane protein</topology>
    </subcellularLocation>
</comment>
<dbReference type="AlphaFoldDB" id="A0A976M408"/>
<evidence type="ECO:0000256" key="2">
    <source>
        <dbReference type="ARBA" id="ARBA00022692"/>
    </source>
</evidence>
<dbReference type="Proteomes" id="UP000244803">
    <property type="component" value="Chromosome 1"/>
</dbReference>
<sequence length="287" mass="32018">MDSTSKNEPVIVPTNLNDLDSDSKVNPASRYHSIVSPENTTIEADHYDLKKDLDPEKNDVNDEFILTGTSPTYIRHRFARKVFLTVFIQLLFTFGFMLTMYLIEASRNFFKQMPYLGLAGAILFVVLIIALACKPDIARQRVGGIVISVVITICLTLVATTAACYYKLAEVLGAMGTTLFVSLCLTLFAIQTKYDFTSWLGYLFVASCALLSFGIFAILIRSTVVRLVISGLGTLLVCFYIIVDVQLIMGGKRKYQFSVDDYHFASIVLYSDIISLFLRLLSLIGTK</sequence>
<evidence type="ECO:0000313" key="8">
    <source>
        <dbReference type="Proteomes" id="UP000244803"/>
    </source>
</evidence>
<feature type="transmembrane region" description="Helical" evidence="5">
    <location>
        <begin position="199"/>
        <end position="218"/>
    </location>
</feature>
<comment type="similarity">
    <text evidence="5">Belongs to the BI1 family.</text>
</comment>
<proteinExistence type="inferred from homology"/>
<name>A0A976M408_THEOR</name>
<evidence type="ECO:0000256" key="5">
    <source>
        <dbReference type="RuleBase" id="RU004379"/>
    </source>
</evidence>
<accession>A0A976M408</accession>
<evidence type="ECO:0000256" key="4">
    <source>
        <dbReference type="ARBA" id="ARBA00023136"/>
    </source>
</evidence>
<feature type="transmembrane region" description="Helical" evidence="5">
    <location>
        <begin position="264"/>
        <end position="284"/>
    </location>
</feature>
<keyword evidence="3 5" id="KW-1133">Transmembrane helix</keyword>
<dbReference type="Pfam" id="PF01027">
    <property type="entry name" value="Bax1-I"/>
    <property type="match status" value="1"/>
</dbReference>
<dbReference type="PANTHER" id="PTHR23291">
    <property type="entry name" value="BAX INHIBITOR-RELATED"/>
    <property type="match status" value="1"/>
</dbReference>
<reference evidence="7" key="1">
    <citation type="submission" date="2022-07" db="EMBL/GenBank/DDBJ databases">
        <title>Evaluation of T. orientalis genome assembly methods using nanopore sequencing and analysis of variation between genomes.</title>
        <authorList>
            <person name="Yam J."/>
            <person name="Micallef M.L."/>
            <person name="Liu M."/>
            <person name="Djordjevic S.P."/>
            <person name="Bogema D.R."/>
            <person name="Jenkins C."/>
        </authorList>
    </citation>
    <scope>NUCLEOTIDE SEQUENCE</scope>
    <source>
        <strain evidence="7">Fish Creek</strain>
    </source>
</reference>
<feature type="transmembrane region" description="Helical" evidence="5">
    <location>
        <begin position="224"/>
        <end position="243"/>
    </location>
</feature>
<feature type="region of interest" description="Disordered" evidence="6">
    <location>
        <begin position="1"/>
        <end position="25"/>
    </location>
</feature>
<feature type="transmembrane region" description="Helical" evidence="5">
    <location>
        <begin position="145"/>
        <end position="166"/>
    </location>
</feature>
<gene>
    <name evidence="7" type="ORF">MACJ_000402</name>
</gene>
<protein>
    <recommendedName>
        <fullName evidence="9">Transmembrane protein</fullName>
    </recommendedName>
</protein>
<dbReference type="EMBL" id="CP056065">
    <property type="protein sequence ID" value="UKJ87960.1"/>
    <property type="molecule type" value="Genomic_DNA"/>
</dbReference>
<keyword evidence="2 5" id="KW-0812">Transmembrane</keyword>
<evidence type="ECO:0008006" key="9">
    <source>
        <dbReference type="Google" id="ProtNLM"/>
    </source>
</evidence>
<organism evidence="7 8">
    <name type="scientific">Theileria orientalis</name>
    <dbReference type="NCBI Taxonomy" id="68886"/>
    <lineage>
        <taxon>Eukaryota</taxon>
        <taxon>Sar</taxon>
        <taxon>Alveolata</taxon>
        <taxon>Apicomplexa</taxon>
        <taxon>Aconoidasida</taxon>
        <taxon>Piroplasmida</taxon>
        <taxon>Theileriidae</taxon>
        <taxon>Theileria</taxon>
    </lineage>
</organism>
<feature type="transmembrane region" description="Helical" evidence="5">
    <location>
        <begin position="82"/>
        <end position="103"/>
    </location>
</feature>
<evidence type="ECO:0000256" key="3">
    <source>
        <dbReference type="ARBA" id="ARBA00022989"/>
    </source>
</evidence>
<feature type="transmembrane region" description="Helical" evidence="5">
    <location>
        <begin position="115"/>
        <end position="133"/>
    </location>
</feature>
<dbReference type="GO" id="GO:0016020">
    <property type="term" value="C:membrane"/>
    <property type="evidence" value="ECO:0007669"/>
    <property type="project" value="UniProtKB-SubCell"/>
</dbReference>
<evidence type="ECO:0000256" key="1">
    <source>
        <dbReference type="ARBA" id="ARBA00004141"/>
    </source>
</evidence>
<evidence type="ECO:0000313" key="7">
    <source>
        <dbReference type="EMBL" id="UKJ87960.1"/>
    </source>
</evidence>
<evidence type="ECO:0000256" key="6">
    <source>
        <dbReference type="SAM" id="MobiDB-lite"/>
    </source>
</evidence>
<dbReference type="OrthoDB" id="7933078at2759"/>